<dbReference type="PANTHER" id="PTHR21320">
    <property type="entry name" value="CYTOCHROME C OXIDASE ASSEMBLY PROTEIN COX11-RELATED"/>
    <property type="match status" value="1"/>
</dbReference>
<organism evidence="24 25">
    <name type="scientific">Larimichthys crocea</name>
    <name type="common">Large yellow croaker</name>
    <name type="synonym">Pseudosciaena crocea</name>
    <dbReference type="NCBI Taxonomy" id="215358"/>
    <lineage>
        <taxon>Eukaryota</taxon>
        <taxon>Metazoa</taxon>
        <taxon>Chordata</taxon>
        <taxon>Craniata</taxon>
        <taxon>Vertebrata</taxon>
        <taxon>Euteleostomi</taxon>
        <taxon>Actinopterygii</taxon>
        <taxon>Neopterygii</taxon>
        <taxon>Teleostei</taxon>
        <taxon>Neoteleostei</taxon>
        <taxon>Acanthomorphata</taxon>
        <taxon>Eupercaria</taxon>
        <taxon>Sciaenidae</taxon>
        <taxon>Larimichthys</taxon>
    </lineage>
</organism>
<keyword evidence="17" id="KW-0449">Lipoprotein</keyword>
<feature type="compositionally biased region" description="Basic and acidic residues" evidence="22">
    <location>
        <begin position="71"/>
        <end position="80"/>
    </location>
</feature>
<comment type="cofactor">
    <cofactor evidence="1">
        <name>Mg(2+)</name>
        <dbReference type="ChEBI" id="CHEBI:18420"/>
    </cofactor>
</comment>
<evidence type="ECO:0000256" key="11">
    <source>
        <dbReference type="ARBA" id="ARBA00022801"/>
    </source>
</evidence>
<evidence type="ECO:0000256" key="18">
    <source>
        <dbReference type="ARBA" id="ARBA00023289"/>
    </source>
</evidence>
<keyword evidence="25" id="KW-1185">Reference proteome</keyword>
<dbReference type="Gene3D" id="2.60.370.10">
    <property type="entry name" value="Ctag/Cox11"/>
    <property type="match status" value="1"/>
</dbReference>
<evidence type="ECO:0000256" key="15">
    <source>
        <dbReference type="ARBA" id="ARBA00023136"/>
    </source>
</evidence>
<dbReference type="GO" id="GO:0016567">
    <property type="term" value="P:protein ubiquitination"/>
    <property type="evidence" value="ECO:0007669"/>
    <property type="project" value="UniProtKB-UniPathway"/>
</dbReference>
<evidence type="ECO:0000256" key="20">
    <source>
        <dbReference type="ARBA" id="ARBA00063165"/>
    </source>
</evidence>
<dbReference type="InterPro" id="IPR036036">
    <property type="entry name" value="SOCS_box-like_dom_sf"/>
</dbReference>
<evidence type="ECO:0000256" key="6">
    <source>
        <dbReference type="ARBA" id="ARBA00011984"/>
    </source>
</evidence>
<evidence type="ECO:0000256" key="1">
    <source>
        <dbReference type="ARBA" id="ARBA00001946"/>
    </source>
</evidence>
<feature type="domain" description="SOCS box" evidence="23">
    <location>
        <begin position="502"/>
        <end position="548"/>
    </location>
</feature>
<dbReference type="InterPro" id="IPR001806">
    <property type="entry name" value="Small_GTPase"/>
</dbReference>
<dbReference type="NCBIfam" id="NF003465">
    <property type="entry name" value="PRK05089.1"/>
    <property type="match status" value="1"/>
</dbReference>
<dbReference type="FunFam" id="2.60.370.10:FF:000001">
    <property type="entry name" value="COX11 cytochrome c oxidase assembly homolog"/>
    <property type="match status" value="1"/>
</dbReference>
<keyword evidence="8" id="KW-0479">Metal-binding</keyword>
<evidence type="ECO:0000256" key="10">
    <source>
        <dbReference type="ARBA" id="ARBA00022786"/>
    </source>
</evidence>
<evidence type="ECO:0000256" key="2">
    <source>
        <dbReference type="ARBA" id="ARBA00004007"/>
    </source>
</evidence>
<dbReference type="GO" id="GO:0005525">
    <property type="term" value="F:GTP binding"/>
    <property type="evidence" value="ECO:0007669"/>
    <property type="project" value="UniProtKB-KW"/>
</dbReference>
<gene>
    <name evidence="24" type="ORF">D5F01_LYC17103</name>
</gene>
<keyword evidence="13" id="KW-1133">Transmembrane helix</keyword>
<keyword evidence="16" id="KW-0564">Palmitate</keyword>
<evidence type="ECO:0000256" key="9">
    <source>
        <dbReference type="ARBA" id="ARBA00022741"/>
    </source>
</evidence>
<evidence type="ECO:0000256" key="19">
    <source>
        <dbReference type="ARBA" id="ARBA00047660"/>
    </source>
</evidence>
<name>A0A6G0HX23_LARCR</name>
<dbReference type="SUPFAM" id="SSF52540">
    <property type="entry name" value="P-loop containing nucleoside triphosphate hydrolases"/>
    <property type="match status" value="1"/>
</dbReference>
<keyword evidence="7" id="KW-0812">Transmembrane</keyword>
<dbReference type="PROSITE" id="PS51421">
    <property type="entry name" value="RAS"/>
    <property type="match status" value="1"/>
</dbReference>
<evidence type="ECO:0000256" key="21">
    <source>
        <dbReference type="ARBA" id="ARBA00068998"/>
    </source>
</evidence>
<keyword evidence="10" id="KW-0833">Ubl conjugation pathway</keyword>
<dbReference type="SMART" id="SM00175">
    <property type="entry name" value="RAB"/>
    <property type="match status" value="1"/>
</dbReference>
<dbReference type="SUPFAM" id="SSF110111">
    <property type="entry name" value="Ctag/Cox11"/>
    <property type="match status" value="1"/>
</dbReference>
<dbReference type="NCBIfam" id="TIGR00231">
    <property type="entry name" value="small_GTP"/>
    <property type="match status" value="1"/>
</dbReference>
<dbReference type="FunFam" id="3.40.50.300:FF:000371">
    <property type="entry name" value="RAB40C, member RAS oncogene family"/>
    <property type="match status" value="1"/>
</dbReference>
<dbReference type="GO" id="GO:0005743">
    <property type="term" value="C:mitochondrial inner membrane"/>
    <property type="evidence" value="ECO:0007669"/>
    <property type="project" value="UniProtKB-SubCell"/>
</dbReference>
<comment type="caution">
    <text evidence="24">The sequence shown here is derived from an EMBL/GenBank/DDBJ whole genome shotgun (WGS) entry which is preliminary data.</text>
</comment>
<dbReference type="SMART" id="SM00174">
    <property type="entry name" value="RHO"/>
    <property type="match status" value="1"/>
</dbReference>
<evidence type="ECO:0000256" key="17">
    <source>
        <dbReference type="ARBA" id="ARBA00023288"/>
    </source>
</evidence>
<dbReference type="InterPro" id="IPR023471">
    <property type="entry name" value="CtaG/Cox11_dom_sf"/>
</dbReference>
<comment type="pathway">
    <text evidence="5">Protein modification; protein ubiquitination.</text>
</comment>
<dbReference type="Proteomes" id="UP000424527">
    <property type="component" value="Unassembled WGS sequence"/>
</dbReference>
<dbReference type="EC" id="3.6.5.2" evidence="6"/>
<keyword evidence="11" id="KW-0378">Hydrolase</keyword>
<comment type="catalytic activity">
    <reaction evidence="19">
        <text>GTP + H2O = GDP + phosphate + H(+)</text>
        <dbReference type="Rhea" id="RHEA:19669"/>
        <dbReference type="ChEBI" id="CHEBI:15377"/>
        <dbReference type="ChEBI" id="CHEBI:15378"/>
        <dbReference type="ChEBI" id="CHEBI:37565"/>
        <dbReference type="ChEBI" id="CHEBI:43474"/>
        <dbReference type="ChEBI" id="CHEBI:58189"/>
        <dbReference type="EC" id="3.6.5.2"/>
    </reaction>
    <physiologicalReaction direction="left-to-right" evidence="19">
        <dbReference type="Rhea" id="RHEA:19670"/>
    </physiologicalReaction>
</comment>
<evidence type="ECO:0000256" key="3">
    <source>
        <dbReference type="ARBA" id="ARBA00004243"/>
    </source>
</evidence>
<evidence type="ECO:0000313" key="24">
    <source>
        <dbReference type="EMBL" id="KAE8283779.1"/>
    </source>
</evidence>
<proteinExistence type="inferred from homology"/>
<evidence type="ECO:0000256" key="12">
    <source>
        <dbReference type="ARBA" id="ARBA00022842"/>
    </source>
</evidence>
<keyword evidence="18" id="KW-0636">Prenylation</keyword>
<dbReference type="PROSITE" id="PS51419">
    <property type="entry name" value="RAB"/>
    <property type="match status" value="1"/>
</dbReference>
<dbReference type="GO" id="GO:0035556">
    <property type="term" value="P:intracellular signal transduction"/>
    <property type="evidence" value="ECO:0007669"/>
    <property type="project" value="InterPro"/>
</dbReference>
<sequence>MLLPLLLRQAASCRAAPRRLLHHQAQHDPRRLLHHQAQHDPRRLLHHQAQHDFLRRCLPPRLHAQSRNRKSKSEQQRDEWSTRNKTVLTYIAAAGVGMIGLSYAAVPLYRLYCQASGLGGTAVAGHDVDQVETMTPVKERIIKITFNADRHASMQWNFKPQQTEIFVVPGETALAFYRAKNPTDKPIIGISTYNVVPFEAGQYFNKIQCFCFEEQRLNPHEEVDMPVFFYIDPEFDEDPRMARVDTITLSYTFFEAKEGQNLPLPGAARPVRADSTEDALSSAVDRDRLHCWSTGSGVQARCRWLSAGDDGTQQLSSGARMSHRSSPARAYDFLLKFLLVGDSDVGKGEILESLQDGASESPYGYYTGIDYKTTTILLDGRRVKLQLWDTSGQGRFCTIFRSYSRGAQGVILVYDITNRWSFDGIDRWIKEIDEHAPGVPKILVGNRLHLAYKRQVTTEQAQVYAEKLGVTFFEVSPLCNFNITESFTELARIVLMRHGMERLWRPNKVLSLQDLCCRSIVSCTPVHLVDKLPLPLALQSHLKSFSMANGLNAHMMHGRSYSVTANATSNTSTAHHGATKRTGGTLLKKPKLIRPQPLSPTAQSCRNSCKIS</sequence>
<dbReference type="SMART" id="SM00253">
    <property type="entry name" value="SOCS"/>
    <property type="match status" value="1"/>
</dbReference>
<evidence type="ECO:0000259" key="23">
    <source>
        <dbReference type="PROSITE" id="PS50225"/>
    </source>
</evidence>
<feature type="region of interest" description="Disordered" evidence="22">
    <location>
        <begin position="61"/>
        <end position="80"/>
    </location>
</feature>
<evidence type="ECO:0000256" key="13">
    <source>
        <dbReference type="ARBA" id="ARBA00022989"/>
    </source>
</evidence>
<comment type="function">
    <text evidence="2">Exerts its effect at some terminal stage of cytochrome c oxidase synthesis, probably by being involved in the insertion of the copper B into subunit I.</text>
</comment>
<keyword evidence="15" id="KW-0472">Membrane</keyword>
<dbReference type="InterPro" id="IPR007533">
    <property type="entry name" value="Cyt_c_oxidase_assmbl_CtaG"/>
</dbReference>
<comment type="subcellular location">
    <subcellularLocation>
        <location evidence="4">Membrane</location>
        <topology evidence="4">Lipid-anchor</topology>
    </subcellularLocation>
    <subcellularLocation>
        <location evidence="3">Mitochondrion inner membrane</location>
        <topology evidence="3">Single-pass membrane protein</topology>
        <orientation evidence="3">Intermembrane side</orientation>
    </subcellularLocation>
</comment>
<keyword evidence="9" id="KW-0547">Nucleotide-binding</keyword>
<keyword evidence="14" id="KW-0342">GTP-binding</keyword>
<keyword evidence="12" id="KW-0460">Magnesium</keyword>
<dbReference type="PROSITE" id="PS50225">
    <property type="entry name" value="SOCS"/>
    <property type="match status" value="1"/>
</dbReference>
<protein>
    <recommendedName>
        <fullName evidence="21">Cytochrome c oxidase assembly protein COX11, mitochondrial</fullName>
        <ecNumber evidence="6">3.6.5.2</ecNumber>
    </recommendedName>
</protein>
<evidence type="ECO:0000256" key="22">
    <source>
        <dbReference type="SAM" id="MobiDB-lite"/>
    </source>
</evidence>
<dbReference type="SUPFAM" id="SSF158235">
    <property type="entry name" value="SOCS box-like"/>
    <property type="match status" value="1"/>
</dbReference>
<dbReference type="PANTHER" id="PTHR21320:SF3">
    <property type="entry name" value="CYTOCHROME C OXIDASE ASSEMBLY PROTEIN COX11, MITOCHONDRIAL-RELATED"/>
    <property type="match status" value="1"/>
</dbReference>
<dbReference type="InterPro" id="IPR001496">
    <property type="entry name" value="SOCS_box"/>
</dbReference>
<accession>A0A6G0HX23</accession>
<evidence type="ECO:0000313" key="25">
    <source>
        <dbReference type="Proteomes" id="UP000424527"/>
    </source>
</evidence>
<dbReference type="EMBL" id="REGW02000017">
    <property type="protein sequence ID" value="KAE8283779.1"/>
    <property type="molecule type" value="Genomic_DNA"/>
</dbReference>
<dbReference type="SMART" id="SM00176">
    <property type="entry name" value="RAN"/>
    <property type="match status" value="1"/>
</dbReference>
<dbReference type="InterPro" id="IPR005225">
    <property type="entry name" value="Small_GTP-bd"/>
</dbReference>
<dbReference type="HAMAP" id="MF_00155">
    <property type="entry name" value="CtaG"/>
    <property type="match status" value="1"/>
</dbReference>
<dbReference type="InterPro" id="IPR027417">
    <property type="entry name" value="P-loop_NTPase"/>
</dbReference>
<dbReference type="Pfam" id="PF07525">
    <property type="entry name" value="SOCS_box"/>
    <property type="match status" value="1"/>
</dbReference>
<dbReference type="GO" id="GO:0005507">
    <property type="term" value="F:copper ion binding"/>
    <property type="evidence" value="ECO:0007669"/>
    <property type="project" value="InterPro"/>
</dbReference>
<evidence type="ECO:0000256" key="16">
    <source>
        <dbReference type="ARBA" id="ARBA00023139"/>
    </source>
</evidence>
<dbReference type="SMART" id="SM00173">
    <property type="entry name" value="RAS"/>
    <property type="match status" value="1"/>
</dbReference>
<dbReference type="GO" id="GO:0003925">
    <property type="term" value="F:G protein activity"/>
    <property type="evidence" value="ECO:0007669"/>
    <property type="project" value="UniProtKB-EC"/>
</dbReference>
<evidence type="ECO:0000256" key="5">
    <source>
        <dbReference type="ARBA" id="ARBA00004906"/>
    </source>
</evidence>
<reference evidence="24 25" key="1">
    <citation type="submission" date="2019-07" db="EMBL/GenBank/DDBJ databases">
        <title>Chromosome genome assembly for large yellow croaker.</title>
        <authorList>
            <person name="Xiao S."/>
        </authorList>
    </citation>
    <scope>NUCLEOTIDE SEQUENCE [LARGE SCALE GENOMIC DNA]</scope>
    <source>
        <strain evidence="24">JMULYC20181020</strain>
        <tissue evidence="24">Muscle</tissue>
    </source>
</reference>
<evidence type="ECO:0000256" key="8">
    <source>
        <dbReference type="ARBA" id="ARBA00022723"/>
    </source>
</evidence>
<dbReference type="Pfam" id="PF04442">
    <property type="entry name" value="CtaG_Cox11"/>
    <property type="match status" value="1"/>
</dbReference>
<evidence type="ECO:0000256" key="7">
    <source>
        <dbReference type="ARBA" id="ARBA00022692"/>
    </source>
</evidence>
<dbReference type="UniPathway" id="UPA00143"/>
<dbReference type="CDD" id="cd04121">
    <property type="entry name" value="Rab40"/>
    <property type="match status" value="1"/>
</dbReference>
<comment type="subunit">
    <text evidence="20">Interacts with CNNM4/ACDP4. Interacts with RANBP2.</text>
</comment>
<dbReference type="Gene3D" id="3.40.50.300">
    <property type="entry name" value="P-loop containing nucleotide triphosphate hydrolases"/>
    <property type="match status" value="1"/>
</dbReference>
<evidence type="ECO:0000256" key="14">
    <source>
        <dbReference type="ARBA" id="ARBA00023134"/>
    </source>
</evidence>
<dbReference type="SMART" id="SM00969">
    <property type="entry name" value="SOCS_box"/>
    <property type="match status" value="1"/>
</dbReference>
<dbReference type="Pfam" id="PF00071">
    <property type="entry name" value="Ras"/>
    <property type="match status" value="1"/>
</dbReference>
<dbReference type="AlphaFoldDB" id="A0A6G0HX23"/>
<dbReference type="CDD" id="cd03742">
    <property type="entry name" value="SOCS_Rab40"/>
    <property type="match status" value="1"/>
</dbReference>
<dbReference type="PRINTS" id="PR00449">
    <property type="entry name" value="RASTRNSFRMNG"/>
</dbReference>
<evidence type="ECO:0000256" key="4">
    <source>
        <dbReference type="ARBA" id="ARBA00004635"/>
    </source>
</evidence>